<protein>
    <submittedName>
        <fullName evidence="2">Multidrug resistance-associated protein</fullName>
    </submittedName>
    <submittedName>
        <fullName evidence="3">Multidrug_resistance-associated protein</fullName>
    </submittedName>
</protein>
<reference evidence="3 5" key="2">
    <citation type="submission" date="2024-07" db="EMBL/GenBank/DDBJ databases">
        <authorList>
            <person name="Akdeniz Z."/>
        </authorList>
    </citation>
    <scope>NUCLEOTIDE SEQUENCE [LARGE SCALE GENOMIC DNA]</scope>
</reference>
<evidence type="ECO:0000313" key="1">
    <source>
        <dbReference type="EMBL" id="CAI9930380.1"/>
    </source>
</evidence>
<comment type="caution">
    <text evidence="2">The sequence shown here is derived from an EMBL/GenBank/DDBJ whole genome shotgun (WGS) entry which is preliminary data.</text>
</comment>
<evidence type="ECO:0000313" key="3">
    <source>
        <dbReference type="EMBL" id="CAL5974042.1"/>
    </source>
</evidence>
<dbReference type="AlphaFoldDB" id="A0AA86TVM2"/>
<reference evidence="2" key="1">
    <citation type="submission" date="2023-06" db="EMBL/GenBank/DDBJ databases">
        <authorList>
            <person name="Kurt Z."/>
        </authorList>
    </citation>
    <scope>NUCLEOTIDE SEQUENCE</scope>
</reference>
<dbReference type="EMBL" id="CAXDID020000005">
    <property type="protein sequence ID" value="CAL5974042.1"/>
    <property type="molecule type" value="Genomic_DNA"/>
</dbReference>
<proteinExistence type="predicted"/>
<gene>
    <name evidence="1" type="ORF">HINF_LOCUS18025</name>
    <name evidence="2" type="ORF">HINF_LOCUS18029</name>
    <name evidence="3" type="ORF">HINF_LOCUS2655</name>
    <name evidence="4" type="ORF">HINF_LOCUS2659</name>
</gene>
<sequence>MNSRDTIDKNLKPIDSNRQWVTFNYMKPILKKIKKHKALHMCDVSPISEKLHSKQNGIAITKE</sequence>
<dbReference type="EMBL" id="CAXDID020000005">
    <property type="protein sequence ID" value="CAL5974050.1"/>
    <property type="molecule type" value="Genomic_DNA"/>
</dbReference>
<accession>A0AA86TVM2</accession>
<evidence type="ECO:0000313" key="4">
    <source>
        <dbReference type="EMBL" id="CAL5974050.1"/>
    </source>
</evidence>
<dbReference type="Proteomes" id="UP001642409">
    <property type="component" value="Unassembled WGS sequence"/>
</dbReference>
<evidence type="ECO:0000313" key="2">
    <source>
        <dbReference type="EMBL" id="CAI9930384.1"/>
    </source>
</evidence>
<dbReference type="EMBL" id="CATOUU010000464">
    <property type="protein sequence ID" value="CAI9930380.1"/>
    <property type="molecule type" value="Genomic_DNA"/>
</dbReference>
<organism evidence="2">
    <name type="scientific">Hexamita inflata</name>
    <dbReference type="NCBI Taxonomy" id="28002"/>
    <lineage>
        <taxon>Eukaryota</taxon>
        <taxon>Metamonada</taxon>
        <taxon>Diplomonadida</taxon>
        <taxon>Hexamitidae</taxon>
        <taxon>Hexamitinae</taxon>
        <taxon>Hexamita</taxon>
    </lineage>
</organism>
<keyword evidence="5" id="KW-1185">Reference proteome</keyword>
<dbReference type="EMBL" id="CATOUU010000464">
    <property type="protein sequence ID" value="CAI9930384.1"/>
    <property type="molecule type" value="Genomic_DNA"/>
</dbReference>
<evidence type="ECO:0000313" key="5">
    <source>
        <dbReference type="Proteomes" id="UP001642409"/>
    </source>
</evidence>
<name>A0AA86TVM2_9EUKA</name>